<feature type="transmembrane region" description="Helical" evidence="1">
    <location>
        <begin position="12"/>
        <end position="34"/>
    </location>
</feature>
<dbReference type="AlphaFoldDB" id="A0A699ZF96"/>
<keyword evidence="1" id="KW-0812">Transmembrane</keyword>
<evidence type="ECO:0000313" key="4">
    <source>
        <dbReference type="Proteomes" id="UP000485058"/>
    </source>
</evidence>
<proteinExistence type="predicted"/>
<dbReference type="PANTHER" id="PTHR43689">
    <property type="entry name" value="HYDROLASE"/>
    <property type="match status" value="1"/>
</dbReference>
<gene>
    <name evidence="3" type="ORF">HaLaN_18044</name>
</gene>
<dbReference type="Pfam" id="PF00561">
    <property type="entry name" value="Abhydrolase_1"/>
    <property type="match status" value="1"/>
</dbReference>
<dbReference type="GO" id="GO:0016787">
    <property type="term" value="F:hydrolase activity"/>
    <property type="evidence" value="ECO:0007669"/>
    <property type="project" value="UniProtKB-KW"/>
</dbReference>
<evidence type="ECO:0000313" key="3">
    <source>
        <dbReference type="EMBL" id="GFH20851.1"/>
    </source>
</evidence>
<feature type="transmembrane region" description="Helical" evidence="1">
    <location>
        <begin position="40"/>
        <end position="61"/>
    </location>
</feature>
<evidence type="ECO:0000256" key="1">
    <source>
        <dbReference type="SAM" id="Phobius"/>
    </source>
</evidence>
<dbReference type="Proteomes" id="UP000485058">
    <property type="component" value="Unassembled WGS sequence"/>
</dbReference>
<evidence type="ECO:0000259" key="2">
    <source>
        <dbReference type="Pfam" id="PF00561"/>
    </source>
</evidence>
<comment type="caution">
    <text evidence="3">The sequence shown here is derived from an EMBL/GenBank/DDBJ whole genome shotgun (WGS) entry which is preliminary data.</text>
</comment>
<reference evidence="3 4" key="1">
    <citation type="submission" date="2020-02" db="EMBL/GenBank/DDBJ databases">
        <title>Draft genome sequence of Haematococcus lacustris strain NIES-144.</title>
        <authorList>
            <person name="Morimoto D."/>
            <person name="Nakagawa S."/>
            <person name="Yoshida T."/>
            <person name="Sawayama S."/>
        </authorList>
    </citation>
    <scope>NUCLEOTIDE SEQUENCE [LARGE SCALE GENOMIC DNA]</scope>
    <source>
        <strain evidence="3 4">NIES-144</strain>
    </source>
</reference>
<keyword evidence="1" id="KW-0472">Membrane</keyword>
<dbReference type="EMBL" id="BLLF01001710">
    <property type="protein sequence ID" value="GFH20851.1"/>
    <property type="molecule type" value="Genomic_DNA"/>
</dbReference>
<dbReference type="SUPFAM" id="SSF53474">
    <property type="entry name" value="alpha/beta-Hydrolases"/>
    <property type="match status" value="1"/>
</dbReference>
<feature type="domain" description="AB hydrolase-1" evidence="2">
    <location>
        <begin position="163"/>
        <end position="257"/>
    </location>
</feature>
<accession>A0A699ZF96</accession>
<dbReference type="InterPro" id="IPR029058">
    <property type="entry name" value="AB_hydrolase_fold"/>
</dbReference>
<protein>
    <submittedName>
        <fullName evidence="3">AB hydrolase-1 domain-containing protein</fullName>
    </submittedName>
</protein>
<sequence>MHPWALGMLRPYLYASYLLAASCFPYLLVKMILFRYSTDAVPAATIFIITGLLCWLHVFAARRTVEWARRRYLMGLAGIGYPWDESDEAWGILRRPPHVMEPMSKACMGPHGIAHGGGQEAEDVPAEMLCDEDSRFVEVDGIKVHYKEAWPSGLPTPGAERTAVVLIHGFGGGVFAWRHVMGELAAQSHCRVLAFDRPGFGLTSRPLCSAATRNSHNPYAMGSQALLLLRLCVALGLDQVVLAAHADGCLVALRAAALVAR</sequence>
<dbReference type="PANTHER" id="PTHR43689:SF8">
    <property type="entry name" value="ALPHA_BETA-HYDROLASES SUPERFAMILY PROTEIN"/>
    <property type="match status" value="1"/>
</dbReference>
<name>A0A699ZF96_HAELA</name>
<keyword evidence="3" id="KW-0378">Hydrolase</keyword>
<keyword evidence="4" id="KW-1185">Reference proteome</keyword>
<dbReference type="InterPro" id="IPR000073">
    <property type="entry name" value="AB_hydrolase_1"/>
</dbReference>
<keyword evidence="1" id="KW-1133">Transmembrane helix</keyword>
<organism evidence="3 4">
    <name type="scientific">Haematococcus lacustris</name>
    <name type="common">Green alga</name>
    <name type="synonym">Haematococcus pluvialis</name>
    <dbReference type="NCBI Taxonomy" id="44745"/>
    <lineage>
        <taxon>Eukaryota</taxon>
        <taxon>Viridiplantae</taxon>
        <taxon>Chlorophyta</taxon>
        <taxon>core chlorophytes</taxon>
        <taxon>Chlorophyceae</taxon>
        <taxon>CS clade</taxon>
        <taxon>Chlamydomonadales</taxon>
        <taxon>Haematococcaceae</taxon>
        <taxon>Haematococcus</taxon>
    </lineage>
</organism>
<dbReference type="Gene3D" id="3.40.50.1820">
    <property type="entry name" value="alpha/beta hydrolase"/>
    <property type="match status" value="1"/>
</dbReference>